<dbReference type="Proteomes" id="UP000774283">
    <property type="component" value="Unassembled WGS sequence"/>
</dbReference>
<feature type="region of interest" description="Disordered" evidence="1">
    <location>
        <begin position="1"/>
        <end position="21"/>
    </location>
</feature>
<protein>
    <submittedName>
        <fullName evidence="3">Sodium:proton antiporter</fullName>
    </submittedName>
</protein>
<reference evidence="3 4" key="1">
    <citation type="submission" date="2020-04" db="EMBL/GenBank/DDBJ databases">
        <title>MicrobeNet Type strains.</title>
        <authorList>
            <person name="Nicholson A.C."/>
        </authorList>
    </citation>
    <scope>NUCLEOTIDE SEQUENCE [LARGE SCALE GENOMIC DNA]</scope>
    <source>
        <strain evidence="3 4">ATCC BAA-789</strain>
    </source>
</reference>
<dbReference type="RefSeq" id="WP_168446604.1">
    <property type="nucleotide sequence ID" value="NZ_JAAXOW010000001.1"/>
</dbReference>
<dbReference type="Pfam" id="PF19853">
    <property type="entry name" value="DUF6328"/>
    <property type="match status" value="1"/>
</dbReference>
<dbReference type="InterPro" id="IPR046291">
    <property type="entry name" value="DUF6328"/>
</dbReference>
<keyword evidence="2" id="KW-0812">Transmembrane</keyword>
<evidence type="ECO:0000256" key="2">
    <source>
        <dbReference type="SAM" id="Phobius"/>
    </source>
</evidence>
<evidence type="ECO:0000313" key="4">
    <source>
        <dbReference type="Proteomes" id="UP000774283"/>
    </source>
</evidence>
<gene>
    <name evidence="3" type="ORF">HF995_04715</name>
</gene>
<sequence length="161" mass="17354">MSVERAPDDATDGRDETAAERADRNWGELLQELRILQTGVQILTGFLLVLPFQGRFGDLDAYQRGLYLVLVMLGIAAMGLLMTPVSVHRAVFQRRVKPSLVAMGDRLARVSLAAVALLMGGATSLAFDVVLGRLAGAVVGVVVVVALALSWRVVTRRVERG</sequence>
<feature type="transmembrane region" description="Helical" evidence="2">
    <location>
        <begin position="133"/>
        <end position="154"/>
    </location>
</feature>
<dbReference type="EMBL" id="JAAXOW010000001">
    <property type="protein sequence ID" value="NKX92583.1"/>
    <property type="molecule type" value="Genomic_DNA"/>
</dbReference>
<keyword evidence="2" id="KW-0472">Membrane</keyword>
<name>A0A9X5IRC2_9MICO</name>
<evidence type="ECO:0000313" key="3">
    <source>
        <dbReference type="EMBL" id="NKX92583.1"/>
    </source>
</evidence>
<keyword evidence="4" id="KW-1185">Reference proteome</keyword>
<feature type="transmembrane region" description="Helical" evidence="2">
    <location>
        <begin position="107"/>
        <end position="127"/>
    </location>
</feature>
<comment type="caution">
    <text evidence="3">The sequence shown here is derived from an EMBL/GenBank/DDBJ whole genome shotgun (WGS) entry which is preliminary data.</text>
</comment>
<keyword evidence="2" id="KW-1133">Transmembrane helix</keyword>
<proteinExistence type="predicted"/>
<dbReference type="AlphaFoldDB" id="A0A9X5IRC2"/>
<organism evidence="3 4">
    <name type="scientific">Sanguibacter hominis ATCC BAA-789</name>
    <dbReference type="NCBI Taxonomy" id="1312740"/>
    <lineage>
        <taxon>Bacteria</taxon>
        <taxon>Bacillati</taxon>
        <taxon>Actinomycetota</taxon>
        <taxon>Actinomycetes</taxon>
        <taxon>Micrococcales</taxon>
        <taxon>Sanguibacteraceae</taxon>
        <taxon>Sanguibacter</taxon>
    </lineage>
</organism>
<accession>A0A9X5IRC2</accession>
<feature type="transmembrane region" description="Helical" evidence="2">
    <location>
        <begin position="65"/>
        <end position="87"/>
    </location>
</feature>
<evidence type="ECO:0000256" key="1">
    <source>
        <dbReference type="SAM" id="MobiDB-lite"/>
    </source>
</evidence>